<comment type="caution">
    <text evidence="1">The sequence shown here is derived from an EMBL/GenBank/DDBJ whole genome shotgun (WGS) entry which is preliminary data.</text>
</comment>
<evidence type="ECO:0000313" key="1">
    <source>
        <dbReference type="EMBL" id="RPE27275.1"/>
    </source>
</evidence>
<organism evidence="1 2">
    <name type="scientific">Kitasatospora cineracea</name>
    <dbReference type="NCBI Taxonomy" id="88074"/>
    <lineage>
        <taxon>Bacteria</taxon>
        <taxon>Bacillati</taxon>
        <taxon>Actinomycetota</taxon>
        <taxon>Actinomycetes</taxon>
        <taxon>Kitasatosporales</taxon>
        <taxon>Streptomycetaceae</taxon>
        <taxon>Kitasatospora</taxon>
    </lineage>
</organism>
<protein>
    <submittedName>
        <fullName evidence="1">Uncharacterized protein</fullName>
    </submittedName>
</protein>
<dbReference type="EMBL" id="RKQG01000004">
    <property type="protein sequence ID" value="RPE27275.1"/>
    <property type="molecule type" value="Genomic_DNA"/>
</dbReference>
<reference evidence="1 2" key="1">
    <citation type="submission" date="2018-11" db="EMBL/GenBank/DDBJ databases">
        <title>Sequencing the genomes of 1000 actinobacteria strains.</title>
        <authorList>
            <person name="Klenk H.-P."/>
        </authorList>
    </citation>
    <scope>NUCLEOTIDE SEQUENCE [LARGE SCALE GENOMIC DNA]</scope>
    <source>
        <strain evidence="1 2">DSM 44781</strain>
    </source>
</reference>
<keyword evidence="2" id="KW-1185">Reference proteome</keyword>
<dbReference type="Proteomes" id="UP000266906">
    <property type="component" value="Unassembled WGS sequence"/>
</dbReference>
<evidence type="ECO:0000313" key="2">
    <source>
        <dbReference type="Proteomes" id="UP000266906"/>
    </source>
</evidence>
<accession>A0A3N4R8I0</accession>
<dbReference type="RefSeq" id="WP_123821629.1">
    <property type="nucleotide sequence ID" value="NZ_RKQG01000004.1"/>
</dbReference>
<proteinExistence type="predicted"/>
<gene>
    <name evidence="1" type="ORF">EDD38_7420</name>
</gene>
<sequence>MPTDPTWLPGLSYDELELRKVDCMIVMGDGFNARGARSGVRPGDPGLTVTLSGSTINVSQGVAGIFRAGQALYRAHLSTTSPGSVAAAHATFTRIDLVYLRVWDNSFDASGFLKADAVYLPGTASSTPVAPTPGATEIYIPLATITVPPSGGGAATVSTAVRPYTVAPGGILPVTSTAAPAAGGPGQVMYYQDTGAFWYFLADGTTKALLVDSPGGTPIGKFQTVYKTADTPLANTTALTADPHLTLPVVANAKYLLDGYLDYDGLFSTTLGGLALDWNLPSGATLRWGPLGNAFGDTTQKYTANTTTAGAPLSLGTYGTGGTHTAASPRGYLTTGANAGSLTLKWAQAGATATGTTLYTGSHIRLQRIA</sequence>
<name>A0A3N4R8I0_9ACTN</name>
<dbReference type="AlphaFoldDB" id="A0A3N4R8I0"/>